<comment type="caution">
    <text evidence="8">The sequence shown here is derived from an EMBL/GenBank/DDBJ whole genome shotgun (WGS) entry which is preliminary data.</text>
</comment>
<dbReference type="EMBL" id="JBHSQI010000003">
    <property type="protein sequence ID" value="MFC6153177.1"/>
    <property type="molecule type" value="Genomic_DNA"/>
</dbReference>
<dbReference type="Gene3D" id="1.10.10.10">
    <property type="entry name" value="Winged helix-like DNA-binding domain superfamily/Winged helix DNA-binding domain"/>
    <property type="match status" value="1"/>
</dbReference>
<dbReference type="InterPro" id="IPR014284">
    <property type="entry name" value="RNA_pol_sigma-70_dom"/>
</dbReference>
<feature type="domain" description="RNA polymerase sigma-70 region 2" evidence="6">
    <location>
        <begin position="12"/>
        <end position="74"/>
    </location>
</feature>
<dbReference type="NCBIfam" id="TIGR02937">
    <property type="entry name" value="sigma70-ECF"/>
    <property type="match status" value="1"/>
</dbReference>
<accession>A0ABW1QW67</accession>
<keyword evidence="4" id="KW-0238">DNA-binding</keyword>
<evidence type="ECO:0000256" key="4">
    <source>
        <dbReference type="ARBA" id="ARBA00023125"/>
    </source>
</evidence>
<evidence type="ECO:0000259" key="7">
    <source>
        <dbReference type="Pfam" id="PF08281"/>
    </source>
</evidence>
<dbReference type="InterPro" id="IPR013249">
    <property type="entry name" value="RNA_pol_sigma70_r4_t2"/>
</dbReference>
<gene>
    <name evidence="8" type="ORF">ACFPWU_05800</name>
</gene>
<dbReference type="InterPro" id="IPR036388">
    <property type="entry name" value="WH-like_DNA-bd_sf"/>
</dbReference>
<organism evidence="8 9">
    <name type="scientific">Nocardioides yefusunii</name>
    <dbReference type="NCBI Taxonomy" id="2500546"/>
    <lineage>
        <taxon>Bacteria</taxon>
        <taxon>Bacillati</taxon>
        <taxon>Actinomycetota</taxon>
        <taxon>Actinomycetes</taxon>
        <taxon>Propionibacteriales</taxon>
        <taxon>Nocardioidaceae</taxon>
        <taxon>Nocardioides</taxon>
    </lineage>
</organism>
<dbReference type="PANTHER" id="PTHR43133:SF50">
    <property type="entry name" value="ECF RNA POLYMERASE SIGMA FACTOR SIGM"/>
    <property type="match status" value="1"/>
</dbReference>
<evidence type="ECO:0000313" key="8">
    <source>
        <dbReference type="EMBL" id="MFC6153177.1"/>
    </source>
</evidence>
<name>A0ABW1QW67_9ACTN</name>
<dbReference type="SUPFAM" id="SSF88659">
    <property type="entry name" value="Sigma3 and sigma4 domains of RNA polymerase sigma factors"/>
    <property type="match status" value="1"/>
</dbReference>
<dbReference type="Pfam" id="PF04542">
    <property type="entry name" value="Sigma70_r2"/>
    <property type="match status" value="1"/>
</dbReference>
<keyword evidence="3" id="KW-0731">Sigma factor</keyword>
<dbReference type="Proteomes" id="UP001596098">
    <property type="component" value="Unassembled WGS sequence"/>
</dbReference>
<evidence type="ECO:0000256" key="5">
    <source>
        <dbReference type="ARBA" id="ARBA00023163"/>
    </source>
</evidence>
<dbReference type="Pfam" id="PF08281">
    <property type="entry name" value="Sigma70_r4_2"/>
    <property type="match status" value="1"/>
</dbReference>
<dbReference type="InterPro" id="IPR013324">
    <property type="entry name" value="RNA_pol_sigma_r3/r4-like"/>
</dbReference>
<reference evidence="9" key="1">
    <citation type="journal article" date="2019" name="Int. J. Syst. Evol. Microbiol.">
        <title>The Global Catalogue of Microorganisms (GCM) 10K type strain sequencing project: providing services to taxonomists for standard genome sequencing and annotation.</title>
        <authorList>
            <consortium name="The Broad Institute Genomics Platform"/>
            <consortium name="The Broad Institute Genome Sequencing Center for Infectious Disease"/>
            <person name="Wu L."/>
            <person name="Ma J."/>
        </authorList>
    </citation>
    <scope>NUCLEOTIDE SEQUENCE [LARGE SCALE GENOMIC DNA]</scope>
    <source>
        <strain evidence="9">DFY28</strain>
    </source>
</reference>
<dbReference type="InterPro" id="IPR039425">
    <property type="entry name" value="RNA_pol_sigma-70-like"/>
</dbReference>
<evidence type="ECO:0000256" key="3">
    <source>
        <dbReference type="ARBA" id="ARBA00023082"/>
    </source>
</evidence>
<evidence type="ECO:0000259" key="6">
    <source>
        <dbReference type="Pfam" id="PF04542"/>
    </source>
</evidence>
<dbReference type="SUPFAM" id="SSF88946">
    <property type="entry name" value="Sigma2 domain of RNA polymerase sigma factors"/>
    <property type="match status" value="1"/>
</dbReference>
<feature type="domain" description="RNA polymerase sigma factor 70 region 4 type 2" evidence="7">
    <location>
        <begin position="97"/>
        <end position="149"/>
    </location>
</feature>
<dbReference type="InterPro" id="IPR007627">
    <property type="entry name" value="RNA_pol_sigma70_r2"/>
</dbReference>
<evidence type="ECO:0000256" key="1">
    <source>
        <dbReference type="ARBA" id="ARBA00010641"/>
    </source>
</evidence>
<dbReference type="PANTHER" id="PTHR43133">
    <property type="entry name" value="RNA POLYMERASE ECF-TYPE SIGMA FACTO"/>
    <property type="match status" value="1"/>
</dbReference>
<sequence length="161" mass="17838">MATPEEFTEFVAARYSALVRTARFLVADAHAAEDLVQDALVKCVGAWPRINGDPEGYVRTVMVRTNISRWRRVRLREHAVEHLPEVSISDPDVAEADALRRALATLPPKQRTVVVLRHVEDRTEREVAELLGCSLGTVKSQCHAGLAKLREALAEPVPSPV</sequence>
<keyword evidence="2" id="KW-0805">Transcription regulation</keyword>
<dbReference type="Gene3D" id="1.10.1740.10">
    <property type="match status" value="1"/>
</dbReference>
<keyword evidence="9" id="KW-1185">Reference proteome</keyword>
<dbReference type="InterPro" id="IPR013325">
    <property type="entry name" value="RNA_pol_sigma_r2"/>
</dbReference>
<dbReference type="NCBIfam" id="TIGR02983">
    <property type="entry name" value="SigE-fam_strep"/>
    <property type="match status" value="1"/>
</dbReference>
<dbReference type="CDD" id="cd06171">
    <property type="entry name" value="Sigma70_r4"/>
    <property type="match status" value="1"/>
</dbReference>
<dbReference type="InterPro" id="IPR014325">
    <property type="entry name" value="RNA_pol_sigma-E_actinobac"/>
</dbReference>
<keyword evidence="5" id="KW-0804">Transcription</keyword>
<dbReference type="RefSeq" id="WP_128221043.1">
    <property type="nucleotide sequence ID" value="NZ_CP034929.1"/>
</dbReference>
<comment type="similarity">
    <text evidence="1">Belongs to the sigma-70 factor family. ECF subfamily.</text>
</comment>
<proteinExistence type="inferred from homology"/>
<evidence type="ECO:0000256" key="2">
    <source>
        <dbReference type="ARBA" id="ARBA00023015"/>
    </source>
</evidence>
<protein>
    <submittedName>
        <fullName evidence="8">SigE family RNA polymerase sigma factor</fullName>
    </submittedName>
</protein>
<evidence type="ECO:0000313" key="9">
    <source>
        <dbReference type="Proteomes" id="UP001596098"/>
    </source>
</evidence>